<dbReference type="CDD" id="cd07812">
    <property type="entry name" value="SRPBCC"/>
    <property type="match status" value="1"/>
</dbReference>
<dbReference type="EMBL" id="JAALLS010000010">
    <property type="protein sequence ID" value="NGP88456.1"/>
    <property type="molecule type" value="Genomic_DNA"/>
</dbReference>
<dbReference type="SUPFAM" id="SSF55961">
    <property type="entry name" value="Bet v1-like"/>
    <property type="match status" value="1"/>
</dbReference>
<gene>
    <name evidence="1" type="ORF">G3569_08820</name>
</gene>
<sequence>MKYFLIILGTLAGIPLIVYGIGSFLPQSHTVSHQQTFEVPQQQVWQLITDVKSYPDWRPYVDSVKVLSDSTEALRWREYYREAESLPFVVTASNDSSKLVTKITDSDLPFGGTWTYAIDSTAEGTQLTITENGEIYSPIYRFISTVFVGHDTTIKQYFKDLERRLKYTNH</sequence>
<dbReference type="Gene3D" id="3.30.530.20">
    <property type="match status" value="1"/>
</dbReference>
<comment type="caution">
    <text evidence="1">The sequence shown here is derived from an EMBL/GenBank/DDBJ whole genome shotgun (WGS) entry which is preliminary data.</text>
</comment>
<name>A0A6M1SYP5_9BACT</name>
<evidence type="ECO:0000313" key="2">
    <source>
        <dbReference type="Proteomes" id="UP000479132"/>
    </source>
</evidence>
<dbReference type="RefSeq" id="WP_165268204.1">
    <property type="nucleotide sequence ID" value="NZ_JAALLS010000010.1"/>
</dbReference>
<evidence type="ECO:0000313" key="1">
    <source>
        <dbReference type="EMBL" id="NGP88456.1"/>
    </source>
</evidence>
<keyword evidence="2" id="KW-1185">Reference proteome</keyword>
<dbReference type="InterPro" id="IPR019587">
    <property type="entry name" value="Polyketide_cyclase/dehydratase"/>
</dbReference>
<proteinExistence type="predicted"/>
<reference evidence="1 2" key="1">
    <citation type="submission" date="2020-02" db="EMBL/GenBank/DDBJ databases">
        <title>Aliifodinibius halophilus 2W32, complete genome.</title>
        <authorList>
            <person name="Li Y."/>
            <person name="Wu S."/>
        </authorList>
    </citation>
    <scope>NUCLEOTIDE SEQUENCE [LARGE SCALE GENOMIC DNA]</scope>
    <source>
        <strain evidence="1 2">2W32</strain>
    </source>
</reference>
<organism evidence="1 2">
    <name type="scientific">Fodinibius halophilus</name>
    <dbReference type="NCBI Taxonomy" id="1736908"/>
    <lineage>
        <taxon>Bacteria</taxon>
        <taxon>Pseudomonadati</taxon>
        <taxon>Balneolota</taxon>
        <taxon>Balneolia</taxon>
        <taxon>Balneolales</taxon>
        <taxon>Balneolaceae</taxon>
        <taxon>Fodinibius</taxon>
    </lineage>
</organism>
<protein>
    <submittedName>
        <fullName evidence="1">SRPBCC family protein</fullName>
    </submittedName>
</protein>
<dbReference type="Proteomes" id="UP000479132">
    <property type="component" value="Unassembled WGS sequence"/>
</dbReference>
<dbReference type="InterPro" id="IPR023393">
    <property type="entry name" value="START-like_dom_sf"/>
</dbReference>
<accession>A0A6M1SYP5</accession>
<dbReference type="AlphaFoldDB" id="A0A6M1SYP5"/>
<dbReference type="Pfam" id="PF10604">
    <property type="entry name" value="Polyketide_cyc2"/>
    <property type="match status" value="1"/>
</dbReference>